<organism evidence="4 5">
    <name type="scientific">Blastomonas marina</name>
    <dbReference type="NCBI Taxonomy" id="1867408"/>
    <lineage>
        <taxon>Bacteria</taxon>
        <taxon>Pseudomonadati</taxon>
        <taxon>Pseudomonadota</taxon>
        <taxon>Alphaproteobacteria</taxon>
        <taxon>Sphingomonadales</taxon>
        <taxon>Sphingomonadaceae</taxon>
        <taxon>Blastomonas</taxon>
    </lineage>
</organism>
<evidence type="ECO:0000313" key="5">
    <source>
        <dbReference type="Proteomes" id="UP000603317"/>
    </source>
</evidence>
<sequence>MEIGVADLVDDDVRALISDHQRQMSESSPAGTSFALDLAGLDRPEVTVFAARDGGELLAVGALMALDAGTGEVKSMRTTKSAMGRGIGQAMLDHIEGVARERGYHALFLETGTGETFAPANRLYARNGFERRGPFGAYRASHFNIFYEKRL</sequence>
<comment type="caution">
    <text evidence="4">The sequence shown here is derived from an EMBL/GenBank/DDBJ whole genome shotgun (WGS) entry which is preliminary data.</text>
</comment>
<evidence type="ECO:0000313" key="4">
    <source>
        <dbReference type="EMBL" id="GGA04254.1"/>
    </source>
</evidence>
<dbReference type="PROSITE" id="PS51186">
    <property type="entry name" value="GNAT"/>
    <property type="match status" value="1"/>
</dbReference>
<dbReference type="SUPFAM" id="SSF55729">
    <property type="entry name" value="Acyl-CoA N-acyltransferases (Nat)"/>
    <property type="match status" value="1"/>
</dbReference>
<reference evidence="5" key="1">
    <citation type="journal article" date="2019" name="Int. J. Syst. Evol. Microbiol.">
        <title>The Global Catalogue of Microorganisms (GCM) 10K type strain sequencing project: providing services to taxonomists for standard genome sequencing and annotation.</title>
        <authorList>
            <consortium name="The Broad Institute Genomics Platform"/>
            <consortium name="The Broad Institute Genome Sequencing Center for Infectious Disease"/>
            <person name="Wu L."/>
            <person name="Ma J."/>
        </authorList>
    </citation>
    <scope>NUCLEOTIDE SEQUENCE [LARGE SCALE GENOMIC DNA]</scope>
    <source>
        <strain evidence="5">CGMCC 1.15297</strain>
    </source>
</reference>
<name>A0ABQ1F9Q3_9SPHN</name>
<keyword evidence="2" id="KW-0012">Acyltransferase</keyword>
<evidence type="ECO:0000256" key="1">
    <source>
        <dbReference type="ARBA" id="ARBA00022679"/>
    </source>
</evidence>
<keyword evidence="5" id="KW-1185">Reference proteome</keyword>
<keyword evidence="1" id="KW-0808">Transferase</keyword>
<dbReference type="InterPro" id="IPR016181">
    <property type="entry name" value="Acyl_CoA_acyltransferase"/>
</dbReference>
<gene>
    <name evidence="4" type="ORF">GCM10010923_11750</name>
</gene>
<evidence type="ECO:0000259" key="3">
    <source>
        <dbReference type="PROSITE" id="PS51186"/>
    </source>
</evidence>
<dbReference type="RefSeq" id="WP_229658098.1">
    <property type="nucleotide sequence ID" value="NZ_BMID01000001.1"/>
</dbReference>
<dbReference type="PANTHER" id="PTHR43877:SF5">
    <property type="entry name" value="BLL8307 PROTEIN"/>
    <property type="match status" value="1"/>
</dbReference>
<dbReference type="InterPro" id="IPR000182">
    <property type="entry name" value="GNAT_dom"/>
</dbReference>
<dbReference type="InterPro" id="IPR050832">
    <property type="entry name" value="Bact_Acetyltransf"/>
</dbReference>
<dbReference type="EMBL" id="BMID01000001">
    <property type="protein sequence ID" value="GGA04254.1"/>
    <property type="molecule type" value="Genomic_DNA"/>
</dbReference>
<dbReference type="Gene3D" id="3.40.630.30">
    <property type="match status" value="1"/>
</dbReference>
<accession>A0ABQ1F9Q3</accession>
<dbReference type="CDD" id="cd04301">
    <property type="entry name" value="NAT_SF"/>
    <property type="match status" value="1"/>
</dbReference>
<protein>
    <submittedName>
        <fullName evidence="4">N-acetyltransferase</fullName>
    </submittedName>
</protein>
<dbReference type="Proteomes" id="UP000603317">
    <property type="component" value="Unassembled WGS sequence"/>
</dbReference>
<feature type="domain" description="N-acetyltransferase" evidence="3">
    <location>
        <begin position="3"/>
        <end position="151"/>
    </location>
</feature>
<proteinExistence type="predicted"/>
<evidence type="ECO:0000256" key="2">
    <source>
        <dbReference type="ARBA" id="ARBA00023315"/>
    </source>
</evidence>
<dbReference type="Pfam" id="PF00583">
    <property type="entry name" value="Acetyltransf_1"/>
    <property type="match status" value="1"/>
</dbReference>
<dbReference type="PANTHER" id="PTHR43877">
    <property type="entry name" value="AMINOALKYLPHOSPHONATE N-ACETYLTRANSFERASE-RELATED-RELATED"/>
    <property type="match status" value="1"/>
</dbReference>